<dbReference type="SUPFAM" id="SSF51713">
    <property type="entry name" value="tRNA-guanine transglycosylase"/>
    <property type="match status" value="1"/>
</dbReference>
<dbReference type="AlphaFoldDB" id="A0ABD6DY10"/>
<reference evidence="3 4" key="1">
    <citation type="journal article" date="2019" name="Int. J. Syst. Evol. Microbiol.">
        <title>The Global Catalogue of Microorganisms (GCM) 10K type strain sequencing project: providing services to taxonomists for standard genome sequencing and annotation.</title>
        <authorList>
            <consortium name="The Broad Institute Genomics Platform"/>
            <consortium name="The Broad Institute Genome Sequencing Center for Infectious Disease"/>
            <person name="Wu L."/>
            <person name="Ma J."/>
        </authorList>
    </citation>
    <scope>NUCLEOTIDE SEQUENCE [LARGE SCALE GENOMIC DNA]</scope>
    <source>
        <strain evidence="3 4">CGMCC 1.10387</strain>
    </source>
</reference>
<dbReference type="InterPro" id="IPR055645">
    <property type="entry name" value="DpdA"/>
</dbReference>
<keyword evidence="4" id="KW-1185">Reference proteome</keyword>
<protein>
    <recommendedName>
        <fullName evidence="2">DeoxyPurine in DNA protein A domain-containing protein</fullName>
    </recommendedName>
</protein>
<dbReference type="Proteomes" id="UP001597092">
    <property type="component" value="Unassembled WGS sequence"/>
</dbReference>
<proteinExistence type="predicted"/>
<sequence length="405" mass="44907">MSSEAPASPGQRSPSHGESLSPGVQESERFKFHYTVGSGSSRKAIGTAALAATNPDALDLDDLEALLAAGVDLNAIPHPGYAMISYARRDNRPFEGPNWFIDSGGYSVQKKFNHYPTSIDDYVAYLSEYDDQIEKYTLRDWACALDLLRDADRDIRTHQEWSIRDHVYCLEAAEEAGLTAEPVAVLQGHDIEEYLWSFDYLKEHGLASPTLGIGSILRPNKTSEVRAIIQELRDAIPSKYALHGFGISKTVLEDAETLWALDSADTTSWQSKAAHARVTDPEWADRVPAWIRTLQAYMDYGDAVDALIAAAYADESADAATEPGRLRVVPLSAFAAGKPGRPDVADPLVECICGNLIDPNRHPYEENTAWCRFCEQLQFNLWNRQFCVDDTDGVETDEPYPSKEL</sequence>
<feature type="domain" description="DeoxyPurine in DNA protein A" evidence="2">
    <location>
        <begin position="90"/>
        <end position="273"/>
    </location>
</feature>
<dbReference type="RefSeq" id="WP_256309232.1">
    <property type="nucleotide sequence ID" value="NZ_JANHAW010000005.1"/>
</dbReference>
<accession>A0ABD6DY10</accession>
<evidence type="ECO:0000313" key="4">
    <source>
        <dbReference type="Proteomes" id="UP001597092"/>
    </source>
</evidence>
<dbReference type="EMBL" id="JBHUDP010000008">
    <property type="protein sequence ID" value="MFD1687171.1"/>
    <property type="molecule type" value="Genomic_DNA"/>
</dbReference>
<organism evidence="3 4">
    <name type="scientific">Halobellus litoreus</name>
    <dbReference type="NCBI Taxonomy" id="755310"/>
    <lineage>
        <taxon>Archaea</taxon>
        <taxon>Methanobacteriati</taxon>
        <taxon>Methanobacteriota</taxon>
        <taxon>Stenosarchaea group</taxon>
        <taxon>Halobacteria</taxon>
        <taxon>Halobacteriales</taxon>
        <taxon>Haloferacaceae</taxon>
        <taxon>Halobellus</taxon>
    </lineage>
</organism>
<comment type="caution">
    <text evidence="3">The sequence shown here is derived from an EMBL/GenBank/DDBJ whole genome shotgun (WGS) entry which is preliminary data.</text>
</comment>
<feature type="region of interest" description="Disordered" evidence="1">
    <location>
        <begin position="1"/>
        <end position="24"/>
    </location>
</feature>
<dbReference type="Pfam" id="PF23859">
    <property type="entry name" value="DpdA"/>
    <property type="match status" value="1"/>
</dbReference>
<evidence type="ECO:0000313" key="3">
    <source>
        <dbReference type="EMBL" id="MFD1687171.1"/>
    </source>
</evidence>
<dbReference type="InterPro" id="IPR036511">
    <property type="entry name" value="TGT-like_sf"/>
</dbReference>
<name>A0ABD6DY10_9EURY</name>
<evidence type="ECO:0000259" key="2">
    <source>
        <dbReference type="Pfam" id="PF23859"/>
    </source>
</evidence>
<evidence type="ECO:0000256" key="1">
    <source>
        <dbReference type="SAM" id="MobiDB-lite"/>
    </source>
</evidence>
<gene>
    <name evidence="3" type="ORF">ACFSAS_16340</name>
</gene>
<dbReference type="Gene3D" id="3.20.20.105">
    <property type="entry name" value="Queuine tRNA-ribosyltransferase-like"/>
    <property type="match status" value="1"/>
</dbReference>